<dbReference type="InterPro" id="IPR055414">
    <property type="entry name" value="LRR_R13L4/SHOC2-like"/>
</dbReference>
<evidence type="ECO:0000256" key="7">
    <source>
        <dbReference type="ARBA" id="ARBA00023136"/>
    </source>
</evidence>
<comment type="subcellular location">
    <subcellularLocation>
        <location evidence="1">Membrane</location>
        <topology evidence="1">Single-pass type I membrane protein</topology>
    </subcellularLocation>
</comment>
<keyword evidence="2" id="KW-0433">Leucine-rich repeat</keyword>
<dbReference type="Proteomes" id="UP000235145">
    <property type="component" value="Unassembled WGS sequence"/>
</dbReference>
<dbReference type="FunFam" id="3.80.10.10:FF:000095">
    <property type="entry name" value="LRR receptor-like serine/threonine-protein kinase GSO1"/>
    <property type="match status" value="1"/>
</dbReference>
<dbReference type="InterPro" id="IPR032675">
    <property type="entry name" value="LRR_dom_sf"/>
</dbReference>
<accession>A0A9R1X604</accession>
<evidence type="ECO:0000313" key="10">
    <source>
        <dbReference type="EMBL" id="KAJ0200616.1"/>
    </source>
</evidence>
<evidence type="ECO:0000256" key="4">
    <source>
        <dbReference type="ARBA" id="ARBA00022729"/>
    </source>
</evidence>
<keyword evidence="7" id="KW-0472">Membrane</keyword>
<reference evidence="10 11" key="1">
    <citation type="journal article" date="2017" name="Nat. Commun.">
        <title>Genome assembly with in vitro proximity ligation data and whole-genome triplication in lettuce.</title>
        <authorList>
            <person name="Reyes-Chin-Wo S."/>
            <person name="Wang Z."/>
            <person name="Yang X."/>
            <person name="Kozik A."/>
            <person name="Arikit S."/>
            <person name="Song C."/>
            <person name="Xia L."/>
            <person name="Froenicke L."/>
            <person name="Lavelle D.O."/>
            <person name="Truco M.J."/>
            <person name="Xia R."/>
            <person name="Zhu S."/>
            <person name="Xu C."/>
            <person name="Xu H."/>
            <person name="Xu X."/>
            <person name="Cox K."/>
            <person name="Korf I."/>
            <person name="Meyers B.C."/>
            <person name="Michelmore R.W."/>
        </authorList>
    </citation>
    <scope>NUCLEOTIDE SEQUENCE [LARGE SCALE GENOMIC DNA]</scope>
    <source>
        <strain evidence="11">cv. Salinas</strain>
        <tissue evidence="10">Seedlings</tissue>
    </source>
</reference>
<evidence type="ECO:0000256" key="6">
    <source>
        <dbReference type="ARBA" id="ARBA00022989"/>
    </source>
</evidence>
<dbReference type="SUPFAM" id="SSF52058">
    <property type="entry name" value="L domain-like"/>
    <property type="match status" value="2"/>
</dbReference>
<evidence type="ECO:0000313" key="11">
    <source>
        <dbReference type="Proteomes" id="UP000235145"/>
    </source>
</evidence>
<dbReference type="EMBL" id="NBSK02000006">
    <property type="protein sequence ID" value="KAJ0200616.1"/>
    <property type="molecule type" value="Genomic_DNA"/>
</dbReference>
<dbReference type="PANTHER" id="PTHR48061:SF12">
    <property type="entry name" value="DISEASE RESISTANCE LIKE PROTEIN"/>
    <property type="match status" value="1"/>
</dbReference>
<dbReference type="Pfam" id="PF00560">
    <property type="entry name" value="LRR_1"/>
    <property type="match status" value="4"/>
</dbReference>
<dbReference type="AlphaFoldDB" id="A0A9R1X604"/>
<proteinExistence type="predicted"/>
<evidence type="ECO:0000256" key="1">
    <source>
        <dbReference type="ARBA" id="ARBA00004479"/>
    </source>
</evidence>
<gene>
    <name evidence="10" type="ORF">LSAT_V11C600335000</name>
</gene>
<dbReference type="GO" id="GO:0016020">
    <property type="term" value="C:membrane"/>
    <property type="evidence" value="ECO:0007669"/>
    <property type="project" value="UniProtKB-SubCell"/>
</dbReference>
<evidence type="ECO:0000256" key="3">
    <source>
        <dbReference type="ARBA" id="ARBA00022692"/>
    </source>
</evidence>
<dbReference type="Gene3D" id="3.80.10.10">
    <property type="entry name" value="Ribonuclease Inhibitor"/>
    <property type="match status" value="3"/>
</dbReference>
<evidence type="ECO:0000256" key="5">
    <source>
        <dbReference type="ARBA" id="ARBA00022737"/>
    </source>
</evidence>
<keyword evidence="8" id="KW-0325">Glycoprotein</keyword>
<organism evidence="10 11">
    <name type="scientific">Lactuca sativa</name>
    <name type="common">Garden lettuce</name>
    <dbReference type="NCBI Taxonomy" id="4236"/>
    <lineage>
        <taxon>Eukaryota</taxon>
        <taxon>Viridiplantae</taxon>
        <taxon>Streptophyta</taxon>
        <taxon>Embryophyta</taxon>
        <taxon>Tracheophyta</taxon>
        <taxon>Spermatophyta</taxon>
        <taxon>Magnoliopsida</taxon>
        <taxon>eudicotyledons</taxon>
        <taxon>Gunneridae</taxon>
        <taxon>Pentapetalae</taxon>
        <taxon>asterids</taxon>
        <taxon>campanulids</taxon>
        <taxon>Asterales</taxon>
        <taxon>Asteraceae</taxon>
        <taxon>Cichorioideae</taxon>
        <taxon>Cichorieae</taxon>
        <taxon>Lactucinae</taxon>
        <taxon>Lactuca</taxon>
    </lineage>
</organism>
<protein>
    <recommendedName>
        <fullName evidence="9">Disease resistance R13L4/SHOC-2-like LRR domain-containing protein</fullName>
    </recommendedName>
</protein>
<keyword evidence="4" id="KW-0732">Signal</keyword>
<sequence length="770" mass="86387">MTRSSSLSHEEECSALFQFKQSIIHQGDVACAASWFQTFNSWKTTSNASDARFDCCSWHGVECSNNHVYGHVVSLDLSESFLCGHINSTNTLFSLVHLQSLNLAMNYFDESQIPYEIARLKQLKSLNLSHSGFSGQIPNEIAKLTQLSSLDLSGNPLKLHNPSLKNLIQNLTELEEGRTPSLRGYPLFNLTQLTTLDLQQNQLQGPILSSFSNSKTLQYLHLGSNSFSGNVGLEMFLQLNKLVTLGLGYNRISLTSTNNYTNTTLPELKLLSLSHEFPAFLQFQNKLEVLFLDNNKINGMVPVWIWNNSKESLQVIDLSNNSSTGFHQHPQILPWRRLQGFSIKNNQLPIPPQTTVVYSASNNNLTGEIPPSICEVKSLKDEWHSSSMFRCLKQFIVEQNNFHGMMMDLFVHGSQLKNIDLSENPFMGQIPRSLTNCTNLEVLSLGDNTFDDVFPFWLGTLAKLQVLILRSNKFYGPIQASTTICSQFPKLRIIDLSHNGFCGQLHGNYFQNCNAMTSVYDGESSVMKSDMSFKYYNSSMPYTMTIIHKGVKTEYKKILTIYMDIDLSCNHFEGEIPLSLKDLIGLEALNLSNNHFTGRVLASFGYLKNLESLDLSRNELSGEIPQLLAQLNFLSIFNVSFNHLDGHIPQGQQFDTFENNSYEGNPGLCGKPLSKECEGLKLSRFPPTSNASESLSSRAKELIGSLFFVELEVGWLLELLLGTFCIQGIVICSQRGKTDGVLASYNIASLETSLEVSMNYIGLYPELKYV</sequence>
<dbReference type="PRINTS" id="PR00019">
    <property type="entry name" value="LEURICHRPT"/>
</dbReference>
<name>A0A9R1X604_LACSA</name>
<keyword evidence="5" id="KW-0677">Repeat</keyword>
<dbReference type="PROSITE" id="PS51450">
    <property type="entry name" value="LRR"/>
    <property type="match status" value="1"/>
</dbReference>
<dbReference type="Pfam" id="PF23598">
    <property type="entry name" value="LRR_14"/>
    <property type="match status" value="1"/>
</dbReference>
<keyword evidence="6" id="KW-1133">Transmembrane helix</keyword>
<dbReference type="InterPro" id="IPR046956">
    <property type="entry name" value="RLP23-like"/>
</dbReference>
<evidence type="ECO:0000256" key="8">
    <source>
        <dbReference type="ARBA" id="ARBA00023180"/>
    </source>
</evidence>
<evidence type="ECO:0000256" key="2">
    <source>
        <dbReference type="ARBA" id="ARBA00022614"/>
    </source>
</evidence>
<dbReference type="InterPro" id="IPR001611">
    <property type="entry name" value="Leu-rich_rpt"/>
</dbReference>
<feature type="domain" description="Disease resistance R13L4/SHOC-2-like LRR" evidence="9">
    <location>
        <begin position="75"/>
        <end position="273"/>
    </location>
</feature>
<dbReference type="PANTHER" id="PTHR48061">
    <property type="entry name" value="LEUCINE-RICH REPEAT RECEPTOR PROTEIN KINASE EMS1-LIKE-RELATED"/>
    <property type="match status" value="1"/>
</dbReference>
<keyword evidence="11" id="KW-1185">Reference proteome</keyword>
<keyword evidence="3" id="KW-0812">Transmembrane</keyword>
<evidence type="ECO:0000259" key="9">
    <source>
        <dbReference type="Pfam" id="PF23598"/>
    </source>
</evidence>
<comment type="caution">
    <text evidence="10">The sequence shown here is derived from an EMBL/GenBank/DDBJ whole genome shotgun (WGS) entry which is preliminary data.</text>
</comment>